<evidence type="ECO:0000313" key="2">
    <source>
        <dbReference type="Proteomes" id="UP000826462"/>
    </source>
</evidence>
<protein>
    <submittedName>
        <fullName evidence="1">Uncharacterized protein</fullName>
    </submittedName>
</protein>
<dbReference type="Gene3D" id="2.60.120.10">
    <property type="entry name" value="Jelly Rolls"/>
    <property type="match status" value="1"/>
</dbReference>
<dbReference type="InterPro" id="IPR018490">
    <property type="entry name" value="cNMP-bd_dom_sf"/>
</dbReference>
<keyword evidence="2" id="KW-1185">Reference proteome</keyword>
<dbReference type="SUPFAM" id="SSF51206">
    <property type="entry name" value="cAMP-binding domain-like"/>
    <property type="match status" value="1"/>
</dbReference>
<dbReference type="Proteomes" id="UP000826462">
    <property type="component" value="Chromosome 1"/>
</dbReference>
<dbReference type="RefSeq" id="WP_219797415.1">
    <property type="nucleotide sequence ID" value="NZ_CP080095.1"/>
</dbReference>
<sequence>MKPSTTYLHLLRKTPFFTALNDAQLRWTIDHSREWEAQIGSVIVDCATTTAEHKDDIWILLDGGWQIEADGRAYPAGHADPGKWFSADQAPNDCRLVATEHSYVMKITAADMHDMLSLGFAFDSHLEAGRAYYAHAFSAHATQQR</sequence>
<name>A0ABX8UL14_9BURK</name>
<reference evidence="1 2" key="1">
    <citation type="submission" date="2021-07" db="EMBL/GenBank/DDBJ databases">
        <title>Paraburkholderia edwinii protects Aspergillus sp. from phenazines by acting as a toxin sponge.</title>
        <authorList>
            <person name="Dahlstrom K.M."/>
            <person name="Newman D.K."/>
        </authorList>
    </citation>
    <scope>NUCLEOTIDE SEQUENCE [LARGE SCALE GENOMIC DNA]</scope>
    <source>
        <strain evidence="1 2">Pe01</strain>
    </source>
</reference>
<evidence type="ECO:0000313" key="1">
    <source>
        <dbReference type="EMBL" id="QYD68022.1"/>
    </source>
</evidence>
<proteinExistence type="predicted"/>
<dbReference type="InterPro" id="IPR014710">
    <property type="entry name" value="RmlC-like_jellyroll"/>
</dbReference>
<gene>
    <name evidence="1" type="ORF">KZJ38_17290</name>
</gene>
<organism evidence="1 2">
    <name type="scientific">Paraburkholderia edwinii</name>
    <dbReference type="NCBI Taxonomy" id="2861782"/>
    <lineage>
        <taxon>Bacteria</taxon>
        <taxon>Pseudomonadati</taxon>
        <taxon>Pseudomonadota</taxon>
        <taxon>Betaproteobacteria</taxon>
        <taxon>Burkholderiales</taxon>
        <taxon>Burkholderiaceae</taxon>
        <taxon>Paraburkholderia</taxon>
    </lineage>
</organism>
<dbReference type="EMBL" id="CP080095">
    <property type="protein sequence ID" value="QYD68022.1"/>
    <property type="molecule type" value="Genomic_DNA"/>
</dbReference>
<accession>A0ABX8UL14</accession>